<keyword evidence="5 9" id="KW-0798">TonB box</keyword>
<dbReference type="Gene3D" id="2.60.40.1120">
    <property type="entry name" value="Carboxypeptidase-like, regulatory domain"/>
    <property type="match status" value="1"/>
</dbReference>
<evidence type="ECO:0000256" key="1">
    <source>
        <dbReference type="ARBA" id="ARBA00004571"/>
    </source>
</evidence>
<evidence type="ECO:0000313" key="13">
    <source>
        <dbReference type="Proteomes" id="UP000245647"/>
    </source>
</evidence>
<comment type="subcellular location">
    <subcellularLocation>
        <location evidence="1 8">Cell outer membrane</location>
        <topology evidence="1 8">Multi-pass membrane protein</topology>
    </subcellularLocation>
</comment>
<dbReference type="NCBIfam" id="TIGR04057">
    <property type="entry name" value="SusC_RagA_signa"/>
    <property type="match status" value="1"/>
</dbReference>
<dbReference type="Proteomes" id="UP000245647">
    <property type="component" value="Unassembled WGS sequence"/>
</dbReference>
<dbReference type="InterPro" id="IPR037066">
    <property type="entry name" value="Plug_dom_sf"/>
</dbReference>
<comment type="caution">
    <text evidence="12">The sequence shown here is derived from an EMBL/GenBank/DDBJ whole genome shotgun (WGS) entry which is preliminary data.</text>
</comment>
<evidence type="ECO:0000256" key="6">
    <source>
        <dbReference type="ARBA" id="ARBA00023136"/>
    </source>
</evidence>
<proteinExistence type="inferred from homology"/>
<keyword evidence="13" id="KW-1185">Reference proteome</keyword>
<evidence type="ECO:0000256" key="5">
    <source>
        <dbReference type="ARBA" id="ARBA00023077"/>
    </source>
</evidence>
<dbReference type="RefSeq" id="WP_109417876.1">
    <property type="nucleotide sequence ID" value="NZ_QEAS01000023.1"/>
</dbReference>
<dbReference type="AlphaFoldDB" id="A0A2U2PB12"/>
<dbReference type="InterPro" id="IPR008969">
    <property type="entry name" value="CarboxyPept-like_regulatory"/>
</dbReference>
<dbReference type="Gene3D" id="2.170.130.10">
    <property type="entry name" value="TonB-dependent receptor, plug domain"/>
    <property type="match status" value="1"/>
</dbReference>
<dbReference type="Pfam" id="PF00593">
    <property type="entry name" value="TonB_dep_Rec_b-barrel"/>
    <property type="match status" value="1"/>
</dbReference>
<dbReference type="OrthoDB" id="9768177at2"/>
<dbReference type="InterPro" id="IPR023997">
    <property type="entry name" value="TonB-dep_OMP_SusC/RagA_CS"/>
</dbReference>
<dbReference type="GO" id="GO:0009279">
    <property type="term" value="C:cell outer membrane"/>
    <property type="evidence" value="ECO:0007669"/>
    <property type="project" value="UniProtKB-SubCell"/>
</dbReference>
<gene>
    <name evidence="12" type="ORF">DDR33_21545</name>
</gene>
<dbReference type="Pfam" id="PF07715">
    <property type="entry name" value="Plug"/>
    <property type="match status" value="1"/>
</dbReference>
<keyword evidence="2 8" id="KW-0813">Transport</keyword>
<dbReference type="SUPFAM" id="SSF56935">
    <property type="entry name" value="Porins"/>
    <property type="match status" value="1"/>
</dbReference>
<sequence length="1145" mass="124199">MYRIFTRNFMRLPRCVPNILRIMKLTFLLVFVSLLQVSASSFGQSVTFTQKRVSLIKVFKEIRKQTGYNFVWSSKEVNKDLSVDADFNKSELADVLKQLLGKYNLGYTIDQENKIILIEGRRKPVPVQETKAAPDKVTISGTVKDEKGQTMPGVTVKEKGKSNVVISDSEGHFSLEVTSRDAVLVFSFIGYEPKEIKTGTETVFSVTLSPAAEQLKDVVVSGYTVQNRAEFTGSSARIDGSAIENRPVPSFDQALAGQAAGVKMTSNGGSLDATPVFRIRGTNSINLSSYPLIIIDGVTSFTGNAGFSAATGNNPLSSINPNDIESVEILKDASATAIYGSRAANGVVVITTKKGKAGKARVSYDAYAGITRKPKLPELLGAQDYVTIKNEAQANSGLKQAYALGQNADGSIQETNWYDYFYQTGRSQNHNLSVSGASETTSYFVSLNYSDQTGFLVKNKFQRKSARANLDHLLIKGLHIGTNFTYSNAVNNNLTTGVNNSFGRNNLTRESMVLPPNVLPYNPDGSYNVSANSLGFGPNTILVGYYNPLPIIDHDKYASESNNFLGLVYAEWELFKGFKVKTNYSINSLNVANTSFGNPLQGSAFGSNGSASSDYNTNYRTSFTNAISYKTTIAGDHHISALAGYEEIHTVMNGTSATRTGLIDPYFDSYAGGFTDISDAEGTHTENGYRSYFSNVFYDYKKKYLLSASFRRDGFSGLALNHKFGNFGGGSVGWNLSEENFYRNSVLAGTVSSLKLRASYGQVGNVNIGDYAASSLYSAGTYGGVASIALSQTGNPDLKWETSKKTDIGVNIGLWQNKITLDADYYHNSIDGLILAAPQAPSKGIPGNSINTNVGSMFNRGFEFDIKAHVMDRGAFQWTSGFNISTLKNRVTALANNTDIWTASLETSNITRAGYSVASVYVVKTNGVNPENGLRTYINRDGATVQYNPVGGKWSYLDGTAAPAMDAYGDGVIMGPSLPTWYGGFNNTFRYKQFDLYVNVVFSGGNLIYNGTKATLLNNNFFNNQKDILRRWRAPGDVTDIPAVYYNDQQASGSVLPNSFNAESGTYIKLGTTSLGYTIPVKLYGKTGISSVRVYGSASNIILHTKYSGSDPEISANGDSNTASGRDKNSVPAGRSFIIGVNVGF</sequence>
<evidence type="ECO:0000256" key="4">
    <source>
        <dbReference type="ARBA" id="ARBA00022692"/>
    </source>
</evidence>
<keyword evidence="3 8" id="KW-1134">Transmembrane beta strand</keyword>
<dbReference type="Gene3D" id="2.40.170.20">
    <property type="entry name" value="TonB-dependent receptor, beta-barrel domain"/>
    <property type="match status" value="1"/>
</dbReference>
<evidence type="ECO:0000256" key="8">
    <source>
        <dbReference type="PROSITE-ProRule" id="PRU01360"/>
    </source>
</evidence>
<dbReference type="PROSITE" id="PS52016">
    <property type="entry name" value="TONB_DEPENDENT_REC_3"/>
    <property type="match status" value="1"/>
</dbReference>
<dbReference type="InterPro" id="IPR012910">
    <property type="entry name" value="Plug_dom"/>
</dbReference>
<reference evidence="12 13" key="1">
    <citation type="submission" date="2018-04" db="EMBL/GenBank/DDBJ databases">
        <title>Pedobacter chongqingensis sp. nov., isolated from a rottenly hemp rope.</title>
        <authorList>
            <person name="Cai Y."/>
        </authorList>
    </citation>
    <scope>NUCLEOTIDE SEQUENCE [LARGE SCALE GENOMIC DNA]</scope>
    <source>
        <strain evidence="12 13">FJ4-8</strain>
    </source>
</reference>
<dbReference type="NCBIfam" id="TIGR04056">
    <property type="entry name" value="OMP_RagA_SusC"/>
    <property type="match status" value="1"/>
</dbReference>
<keyword evidence="4 8" id="KW-0812">Transmembrane</keyword>
<dbReference type="InterPro" id="IPR000531">
    <property type="entry name" value="Beta-barrel_TonB"/>
</dbReference>
<dbReference type="InterPro" id="IPR036942">
    <property type="entry name" value="Beta-barrel_TonB_sf"/>
</dbReference>
<protein>
    <submittedName>
        <fullName evidence="12">SusC/RagA family TonB-linked outer membrane protein</fullName>
    </submittedName>
</protein>
<evidence type="ECO:0000259" key="11">
    <source>
        <dbReference type="Pfam" id="PF07715"/>
    </source>
</evidence>
<dbReference type="SUPFAM" id="SSF49464">
    <property type="entry name" value="Carboxypeptidase regulatory domain-like"/>
    <property type="match status" value="1"/>
</dbReference>
<evidence type="ECO:0000313" key="12">
    <source>
        <dbReference type="EMBL" id="PWG78550.1"/>
    </source>
</evidence>
<evidence type="ECO:0000256" key="7">
    <source>
        <dbReference type="ARBA" id="ARBA00023237"/>
    </source>
</evidence>
<organism evidence="12 13">
    <name type="scientific">Pararcticibacter amylolyticus</name>
    <dbReference type="NCBI Taxonomy" id="2173175"/>
    <lineage>
        <taxon>Bacteria</taxon>
        <taxon>Pseudomonadati</taxon>
        <taxon>Bacteroidota</taxon>
        <taxon>Sphingobacteriia</taxon>
        <taxon>Sphingobacteriales</taxon>
        <taxon>Sphingobacteriaceae</taxon>
        <taxon>Pararcticibacter</taxon>
    </lineage>
</organism>
<keyword evidence="7 8" id="KW-0998">Cell outer membrane</keyword>
<evidence type="ECO:0000256" key="2">
    <source>
        <dbReference type="ARBA" id="ARBA00022448"/>
    </source>
</evidence>
<dbReference type="Pfam" id="PF13715">
    <property type="entry name" value="CarbopepD_reg_2"/>
    <property type="match status" value="1"/>
</dbReference>
<evidence type="ECO:0000256" key="9">
    <source>
        <dbReference type="RuleBase" id="RU003357"/>
    </source>
</evidence>
<evidence type="ECO:0000256" key="3">
    <source>
        <dbReference type="ARBA" id="ARBA00022452"/>
    </source>
</evidence>
<dbReference type="InterPro" id="IPR023996">
    <property type="entry name" value="TonB-dep_OMP_SusC/RagA"/>
</dbReference>
<keyword evidence="6 8" id="KW-0472">Membrane</keyword>
<evidence type="ECO:0000259" key="10">
    <source>
        <dbReference type="Pfam" id="PF00593"/>
    </source>
</evidence>
<accession>A0A2U2PB12</accession>
<dbReference type="EMBL" id="QEAS01000023">
    <property type="protein sequence ID" value="PWG78550.1"/>
    <property type="molecule type" value="Genomic_DNA"/>
</dbReference>
<feature type="domain" description="TonB-dependent receptor-like beta-barrel" evidence="10">
    <location>
        <begin position="523"/>
        <end position="955"/>
    </location>
</feature>
<dbReference type="InterPro" id="IPR039426">
    <property type="entry name" value="TonB-dep_rcpt-like"/>
</dbReference>
<name>A0A2U2PB12_9SPHI</name>
<feature type="domain" description="TonB-dependent receptor plug" evidence="11">
    <location>
        <begin position="230"/>
        <end position="347"/>
    </location>
</feature>
<comment type="similarity">
    <text evidence="8 9">Belongs to the TonB-dependent receptor family.</text>
</comment>